<organism evidence="3 4">
    <name type="scientific">candidate division TA06 bacterium SM23_40</name>
    <dbReference type="NCBI Taxonomy" id="1703774"/>
    <lineage>
        <taxon>Bacteria</taxon>
        <taxon>Bacteria division TA06</taxon>
    </lineage>
</organism>
<dbReference type="Pfam" id="PF00583">
    <property type="entry name" value="Acetyltransf_1"/>
    <property type="match status" value="1"/>
</dbReference>
<gene>
    <name evidence="3" type="ORF">AMJ82_05925</name>
</gene>
<dbReference type="InterPro" id="IPR000182">
    <property type="entry name" value="GNAT_dom"/>
</dbReference>
<evidence type="ECO:0000313" key="4">
    <source>
        <dbReference type="Proteomes" id="UP000051717"/>
    </source>
</evidence>
<dbReference type="Gene3D" id="3.40.630.30">
    <property type="match status" value="1"/>
</dbReference>
<dbReference type="CDD" id="cd04301">
    <property type="entry name" value="NAT_SF"/>
    <property type="match status" value="1"/>
</dbReference>
<evidence type="ECO:0000256" key="1">
    <source>
        <dbReference type="ARBA" id="ARBA00022679"/>
    </source>
</evidence>
<comment type="caution">
    <text evidence="3">The sequence shown here is derived from an EMBL/GenBank/DDBJ whole genome shotgun (WGS) entry which is preliminary data.</text>
</comment>
<dbReference type="PANTHER" id="PTHR13947:SF37">
    <property type="entry name" value="LD18367P"/>
    <property type="match status" value="1"/>
</dbReference>
<dbReference type="AlphaFoldDB" id="A0A0S8G8D5"/>
<name>A0A0S8G8D5_UNCT6</name>
<keyword evidence="1" id="KW-0808">Transferase</keyword>
<accession>A0A0S8G8D5</accession>
<dbReference type="PROSITE" id="PS51186">
    <property type="entry name" value="GNAT"/>
    <property type="match status" value="1"/>
</dbReference>
<dbReference type="SUPFAM" id="SSF55729">
    <property type="entry name" value="Acyl-CoA N-acyltransferases (Nat)"/>
    <property type="match status" value="1"/>
</dbReference>
<evidence type="ECO:0000259" key="2">
    <source>
        <dbReference type="PROSITE" id="PS51186"/>
    </source>
</evidence>
<dbReference type="Proteomes" id="UP000051717">
    <property type="component" value="Unassembled WGS sequence"/>
</dbReference>
<sequence>MAGKMALFVIVPQGACRGRPASEQEWAATQVKEHMGMYRILDWDTDFFGFRVAFITAPRLDSEELARVLSTLREENVKLVYWPSDSTSRSSQPAAQSLGGFLADKKTTFFIDFSTIVSTQFVPAAAVEPYQPSMRISDLEALGVQSGEYSRFAVDPRIPRKKFVELYTTWIHNCLKGMLADAVLVIRDGESVVGMVTLGSKGERGEIGLIAVDGNYRGREYGETLVRSAQQWFMARGFRYGQVVTQQANVPACNLYEKCGYSIEKVDFYYHFWL</sequence>
<dbReference type="InterPro" id="IPR016181">
    <property type="entry name" value="Acyl_CoA_acyltransferase"/>
</dbReference>
<dbReference type="EMBL" id="LJUI01000040">
    <property type="protein sequence ID" value="KPK69320.1"/>
    <property type="molecule type" value="Genomic_DNA"/>
</dbReference>
<reference evidence="3 4" key="1">
    <citation type="journal article" date="2015" name="Microbiome">
        <title>Genomic resolution of linkages in carbon, nitrogen, and sulfur cycling among widespread estuary sediment bacteria.</title>
        <authorList>
            <person name="Baker B.J."/>
            <person name="Lazar C.S."/>
            <person name="Teske A.P."/>
            <person name="Dick G.J."/>
        </authorList>
    </citation>
    <scope>NUCLEOTIDE SEQUENCE [LARGE SCALE GENOMIC DNA]</scope>
    <source>
        <strain evidence="3">SM23_40</strain>
    </source>
</reference>
<dbReference type="GO" id="GO:0008080">
    <property type="term" value="F:N-acetyltransferase activity"/>
    <property type="evidence" value="ECO:0007669"/>
    <property type="project" value="InterPro"/>
</dbReference>
<feature type="domain" description="N-acetyltransferase" evidence="2">
    <location>
        <begin position="134"/>
        <end position="274"/>
    </location>
</feature>
<evidence type="ECO:0000313" key="3">
    <source>
        <dbReference type="EMBL" id="KPK69320.1"/>
    </source>
</evidence>
<dbReference type="PANTHER" id="PTHR13947">
    <property type="entry name" value="GNAT FAMILY N-ACETYLTRANSFERASE"/>
    <property type="match status" value="1"/>
</dbReference>
<proteinExistence type="predicted"/>
<protein>
    <recommendedName>
        <fullName evidence="2">N-acetyltransferase domain-containing protein</fullName>
    </recommendedName>
</protein>
<dbReference type="InterPro" id="IPR050769">
    <property type="entry name" value="NAT_camello-type"/>
</dbReference>